<feature type="region of interest" description="Disordered" evidence="1">
    <location>
        <begin position="320"/>
        <end position="378"/>
    </location>
</feature>
<evidence type="ECO:0000313" key="2">
    <source>
        <dbReference type="EMBL" id="OAQ31572.1"/>
    </source>
</evidence>
<name>A0A197K1T3_9FUNG</name>
<feature type="region of interest" description="Disordered" evidence="1">
    <location>
        <begin position="211"/>
        <end position="230"/>
    </location>
</feature>
<reference evidence="2 3" key="1">
    <citation type="submission" date="2016-05" db="EMBL/GenBank/DDBJ databases">
        <title>Genome sequencing reveals origins of a unique bacterial endosymbiosis in the earliest lineages of terrestrial Fungi.</title>
        <authorList>
            <consortium name="DOE Joint Genome Institute"/>
            <person name="Uehling J."/>
            <person name="Gryganskyi A."/>
            <person name="Hameed K."/>
            <person name="Tschaplinski T."/>
            <person name="Misztal P."/>
            <person name="Wu S."/>
            <person name="Desiro A."/>
            <person name="Vande Pol N."/>
            <person name="Du Z.-Y."/>
            <person name="Zienkiewicz A."/>
            <person name="Zienkiewicz K."/>
            <person name="Morin E."/>
            <person name="Tisserant E."/>
            <person name="Splivallo R."/>
            <person name="Hainaut M."/>
            <person name="Henrissat B."/>
            <person name="Ohm R."/>
            <person name="Kuo A."/>
            <person name="Yan J."/>
            <person name="Lipzen A."/>
            <person name="Nolan M."/>
            <person name="Labutti K."/>
            <person name="Barry K."/>
            <person name="Goldstein A."/>
            <person name="Labbe J."/>
            <person name="Schadt C."/>
            <person name="Tuskan G."/>
            <person name="Grigoriev I."/>
            <person name="Martin F."/>
            <person name="Vilgalys R."/>
            <person name="Bonito G."/>
        </authorList>
    </citation>
    <scope>NUCLEOTIDE SEQUENCE [LARGE SCALE GENOMIC DNA]</scope>
    <source>
        <strain evidence="2 3">AG-77</strain>
    </source>
</reference>
<proteinExistence type="predicted"/>
<evidence type="ECO:0000313" key="3">
    <source>
        <dbReference type="Proteomes" id="UP000078512"/>
    </source>
</evidence>
<feature type="compositionally biased region" description="Low complexity" evidence="1">
    <location>
        <begin position="105"/>
        <end position="165"/>
    </location>
</feature>
<dbReference type="AlphaFoldDB" id="A0A197K1T3"/>
<sequence length="378" mass="39827">MDCYQCAVCSLPFQSLTASMYCSERCYIVDGMAYYYQSFSNTTCPSTTTATAATAAPTASNWSLRTCLSSPTSEYDAIDLYYYHEHSALSPPVRKNKTLPPPTLSPILLPTPSQTTRRTALASTTTITRSRSSSVLSASSWSADSSNSGSSMNTSVSGGSSSTSSDDGEEDPLSANWPKMDRLASSSFDRHLSSNGRAEWDPISMGWMTTSDSLPASSQTRSELPSPASAWEMDGDLTLSSSPRKYLALSASIWGPGWHQVEPLPPSFVKTLEQSELELQAQAQALALEKAALAAANPKAIAKKAKREAKAAAAAAAAAALAAAAQDQGEGQPQDVMMTDADSSSNTSPSASDVAGPMPAPPNALSSSRLPRSLQFVD</sequence>
<keyword evidence="3" id="KW-1185">Reference proteome</keyword>
<accession>A0A197K1T3</accession>
<dbReference type="EMBL" id="KV442029">
    <property type="protein sequence ID" value="OAQ31572.1"/>
    <property type="molecule type" value="Genomic_DNA"/>
</dbReference>
<organism evidence="2 3">
    <name type="scientific">Linnemannia elongata AG-77</name>
    <dbReference type="NCBI Taxonomy" id="1314771"/>
    <lineage>
        <taxon>Eukaryota</taxon>
        <taxon>Fungi</taxon>
        <taxon>Fungi incertae sedis</taxon>
        <taxon>Mucoromycota</taxon>
        <taxon>Mortierellomycotina</taxon>
        <taxon>Mortierellomycetes</taxon>
        <taxon>Mortierellales</taxon>
        <taxon>Mortierellaceae</taxon>
        <taxon>Linnemannia</taxon>
    </lineage>
</organism>
<gene>
    <name evidence="2" type="ORF">K457DRAFT_17282</name>
</gene>
<dbReference type="Proteomes" id="UP000078512">
    <property type="component" value="Unassembled WGS sequence"/>
</dbReference>
<feature type="compositionally biased region" description="Low complexity" evidence="1">
    <location>
        <begin position="340"/>
        <end position="355"/>
    </location>
</feature>
<feature type="region of interest" description="Disordered" evidence="1">
    <location>
        <begin position="93"/>
        <end position="177"/>
    </location>
</feature>
<protein>
    <submittedName>
        <fullName evidence="2">Uncharacterized protein</fullName>
    </submittedName>
</protein>
<dbReference type="OrthoDB" id="2447240at2759"/>
<evidence type="ECO:0000256" key="1">
    <source>
        <dbReference type="SAM" id="MobiDB-lite"/>
    </source>
</evidence>
<feature type="compositionally biased region" description="Polar residues" evidence="1">
    <location>
        <begin position="211"/>
        <end position="223"/>
    </location>
</feature>